<accession>A0A093UWI0</accession>
<proteinExistence type="predicted"/>
<evidence type="ECO:0000313" key="1">
    <source>
        <dbReference type="EMBL" id="KFX42069.1"/>
    </source>
</evidence>
<gene>
    <name evidence="1" type="ORF">GQ26_0490150</name>
</gene>
<dbReference type="EMBL" id="JPOX01000049">
    <property type="protein sequence ID" value="KFX42069.1"/>
    <property type="molecule type" value="Genomic_DNA"/>
</dbReference>
<dbReference type="HOGENOM" id="CLU_2160100_0_0_1"/>
<reference evidence="1" key="2">
    <citation type="journal article" date="2014" name="PLoS Genet.">
        <title>Signature gene expression reveals novel clues to the molecular mechanisms of dimorphic transition in Penicillium marneffei.</title>
        <authorList>
            <person name="Yang E."/>
            <person name="Wang G."/>
            <person name="Cai J."/>
            <person name="Woo P.C."/>
            <person name="Lau S.K."/>
            <person name="Yuen K.-Y."/>
            <person name="Chow W.-N."/>
            <person name="Lin X."/>
        </authorList>
    </citation>
    <scope>NUCLEOTIDE SEQUENCE</scope>
    <source>
        <strain evidence="1">PM1</strain>
    </source>
</reference>
<sequence>MTYLILDFNTTENGPDGEKLLLRADRTTDDSGQSRDQPLEIPIGTYYLTLRLAYEEPIETTNSKGEMEDHFEKQMWHIEIESAIVIPEQPMRPILVICKPQGSMGQQLTLS</sequence>
<reference key="1">
    <citation type="journal article" date="2014" name="PLoS Genet.">
        <title>Signature Gene Expression Reveals Novel Clues to the Molecular Mechanisms of Dimorphic Transition in Penicillium marneffei.</title>
        <authorList>
            <person name="Yang E."/>
            <person name="Wang G."/>
            <person name="Cai J."/>
            <person name="Woo P.C."/>
            <person name="Lau S.K."/>
            <person name="Yuen K.-Y."/>
            <person name="Chow W.-N."/>
            <person name="Lin X."/>
        </authorList>
    </citation>
    <scope>NUCLEOTIDE SEQUENCE [LARGE SCALE GENOMIC DNA]</scope>
    <source>
        <strain>PM1</strain>
    </source>
</reference>
<protein>
    <submittedName>
        <fullName evidence="1">Uncharacterized protein</fullName>
    </submittedName>
</protein>
<comment type="caution">
    <text evidence="1">The sequence shown here is derived from an EMBL/GenBank/DDBJ whole genome shotgun (WGS) entry which is preliminary data.</text>
</comment>
<name>A0A093UWI0_TALMA</name>
<organism evidence="1">
    <name type="scientific">Talaromyces marneffei PM1</name>
    <dbReference type="NCBI Taxonomy" id="1077442"/>
    <lineage>
        <taxon>Eukaryota</taxon>
        <taxon>Fungi</taxon>
        <taxon>Dikarya</taxon>
        <taxon>Ascomycota</taxon>
        <taxon>Pezizomycotina</taxon>
        <taxon>Eurotiomycetes</taxon>
        <taxon>Eurotiomycetidae</taxon>
        <taxon>Eurotiales</taxon>
        <taxon>Trichocomaceae</taxon>
        <taxon>Talaromyces</taxon>
        <taxon>Talaromyces sect. Talaromyces</taxon>
    </lineage>
</organism>
<dbReference type="AlphaFoldDB" id="A0A093UWI0"/>